<evidence type="ECO:0000313" key="1">
    <source>
        <dbReference type="EMBL" id="AED98741.1"/>
    </source>
</evidence>
<organism evidence="1">
    <name type="scientific">Proteus mirabilis</name>
    <dbReference type="NCBI Taxonomy" id="584"/>
    <lineage>
        <taxon>Bacteria</taxon>
        <taxon>Pseudomonadati</taxon>
        <taxon>Pseudomonadota</taxon>
        <taxon>Gammaproteobacteria</taxon>
        <taxon>Enterobacterales</taxon>
        <taxon>Morganellaceae</taxon>
        <taxon>Proteus</taxon>
    </lineage>
</organism>
<protein>
    <submittedName>
        <fullName evidence="1">Uncharacterized protein</fullName>
    </submittedName>
</protein>
<reference evidence="1" key="1">
    <citation type="journal article" date="2011" name="J. Antimicrob. Chemother.">
        <title>The new variant of Salmonella genomic island 1 (SGI1-V) from a Proteus mirabilis French clinical isolate harbours blaVEB-6 and qnrA1 in the multiple antibiotic resistance region.</title>
        <authorList>
            <person name="Siebor E."/>
            <person name="Neuwirth C."/>
        </authorList>
    </citation>
    <scope>NUCLEOTIDE SEQUENCE</scope>
    <source>
        <strain evidence="1">VB1248</strain>
    </source>
</reference>
<name>G8DRC2_PROMI</name>
<dbReference type="EMBL" id="HQ888851">
    <property type="protein sequence ID" value="AED98741.1"/>
    <property type="molecule type" value="Genomic_DNA"/>
</dbReference>
<dbReference type="RefSeq" id="WP_196565501.1">
    <property type="nucleotide sequence ID" value="NZ_CAXOPX010000020.1"/>
</dbReference>
<accession>G8DRC2</accession>
<dbReference type="AlphaFoldDB" id="G8DRC2"/>
<sequence length="227" mass="26365">MKNRLKNVSERMLKLGLAALAHANWHANYYSFTGYMWSELSVLQAAHAAEILIKARITQEHPLLIFEQLPRSNQTNEEFLSYNQLIEKGKTIQYFDLPERLWASTGIRISNLELYQRFGKLRNSIQHFANPIEYNCCGEARNFIYEVIDPFINECWGLCAIDFNEDTEPYIYLIETLFANQTKFLVSEQAAISCDGHIFDNPDNSSYKKIMLERFKLAGGTILFNEK</sequence>
<proteinExistence type="predicted"/>